<keyword evidence="3" id="KW-1185">Reference proteome</keyword>
<name>A0ABM8RGN9_9BACT</name>
<protein>
    <recommendedName>
        <fullName evidence="1">DUF5069 domain-containing protein</fullName>
    </recommendedName>
</protein>
<comment type="caution">
    <text evidence="2">The sequence shown here is derived from an EMBL/GenBank/DDBJ whole genome shotgun (WGS) entry which is preliminary data.</text>
</comment>
<dbReference type="EMBL" id="CAJNBJ010000016">
    <property type="protein sequence ID" value="CAE6752181.1"/>
    <property type="molecule type" value="Genomic_DNA"/>
</dbReference>
<evidence type="ECO:0000313" key="2">
    <source>
        <dbReference type="EMBL" id="CAE6752181.1"/>
    </source>
</evidence>
<organism evidence="2 3">
    <name type="scientific">Nitrospira defluvii</name>
    <dbReference type="NCBI Taxonomy" id="330214"/>
    <lineage>
        <taxon>Bacteria</taxon>
        <taxon>Pseudomonadati</taxon>
        <taxon>Nitrospirota</taxon>
        <taxon>Nitrospiria</taxon>
        <taxon>Nitrospirales</taxon>
        <taxon>Nitrospiraceae</taxon>
        <taxon>Nitrospira</taxon>
    </lineage>
</organism>
<reference evidence="2 3" key="1">
    <citation type="submission" date="2021-02" db="EMBL/GenBank/DDBJ databases">
        <authorList>
            <person name="Han P."/>
        </authorList>
    </citation>
    <scope>NUCLEOTIDE SEQUENCE [LARGE SCALE GENOMIC DNA]</scope>
    <source>
        <strain evidence="2">Candidatus Nitrospira sp. ZN2</strain>
    </source>
</reference>
<evidence type="ECO:0000313" key="3">
    <source>
        <dbReference type="Proteomes" id="UP000675880"/>
    </source>
</evidence>
<proteinExistence type="predicted"/>
<sequence length="147" mass="16820">MQPKLRSPRERLGGYVILPRLIDKVRLHAQGFLPEPYVPFLLRPGLPLDGRFLAFTGLQPEALREAVLLKNDDRDILAWVTQEAVRHGPQDIEGWSHALEQLRPDRVLARFLGRLSPELAKQVDFTQHPLFDVIDMDEGRKPIPTGF</sequence>
<dbReference type="InterPro" id="IPR031849">
    <property type="entry name" value="DUF5069"/>
</dbReference>
<evidence type="ECO:0000259" key="1">
    <source>
        <dbReference type="Pfam" id="PF16798"/>
    </source>
</evidence>
<feature type="domain" description="DUF5069" evidence="1">
    <location>
        <begin position="4"/>
        <end position="140"/>
    </location>
</feature>
<accession>A0ABM8RGN9</accession>
<gene>
    <name evidence="2" type="ORF">NSPZN2_30227</name>
</gene>
<dbReference type="Pfam" id="PF16798">
    <property type="entry name" value="DUF5069"/>
    <property type="match status" value="1"/>
</dbReference>
<dbReference type="Proteomes" id="UP000675880">
    <property type="component" value="Unassembled WGS sequence"/>
</dbReference>
<dbReference type="RefSeq" id="WP_213042418.1">
    <property type="nucleotide sequence ID" value="NZ_CAJNBJ010000016.1"/>
</dbReference>